<proteinExistence type="predicted"/>
<evidence type="ECO:0000313" key="10">
    <source>
        <dbReference type="EMBL" id="PSK91434.1"/>
    </source>
</evidence>
<dbReference type="Gene3D" id="3.30.565.10">
    <property type="entry name" value="Histidine kinase-like ATPase, C-terminal domain"/>
    <property type="match status" value="1"/>
</dbReference>
<protein>
    <recommendedName>
        <fullName evidence="2">histidine kinase</fullName>
        <ecNumber evidence="2">2.7.13.3</ecNumber>
    </recommendedName>
</protein>
<dbReference type="SMART" id="SM00387">
    <property type="entry name" value="HATPase_c"/>
    <property type="match status" value="1"/>
</dbReference>
<dbReference type="SUPFAM" id="SSF47384">
    <property type="entry name" value="Homodimeric domain of signal transducing histidine kinase"/>
    <property type="match status" value="1"/>
</dbReference>
<dbReference type="SUPFAM" id="SSF55874">
    <property type="entry name" value="ATPase domain of HSP90 chaperone/DNA topoisomerase II/histidine kinase"/>
    <property type="match status" value="1"/>
</dbReference>
<keyword evidence="4" id="KW-0808">Transferase</keyword>
<evidence type="ECO:0000313" key="11">
    <source>
        <dbReference type="Proteomes" id="UP000240572"/>
    </source>
</evidence>
<dbReference type="Pfam" id="PF02518">
    <property type="entry name" value="HATPase_c"/>
    <property type="match status" value="1"/>
</dbReference>
<evidence type="ECO:0000256" key="8">
    <source>
        <dbReference type="SAM" id="Phobius"/>
    </source>
</evidence>
<sequence length="436" mass="49707">MKLINKITYWFIGIVFLITPFTMYISYTNIKKKIDEAEVERMKDVNERVAEQLKSGEKPDRYALGRPISITPVQGPLPVKQTEVTEANFYNEDIKRRECRLTVSSFYMVNETPYRISSYNYVTKSDQILSGMINALVIKLLLIILSVGITARLLSRYVLYPFRQTMKIINNFDIKKKDKIELPATTTREFKELNTFLEKMTEKAMEDYASVKEFSENASHELQTPLAVIRSKLELLAETDIDACQASLIADTQNAIDKLSKINRSLTLLTRLDNHEFATSDDIKICRITKDVLAVYEDWIAHRGLQVRTDLCANVPVRIHPTLAEMLLNNLLSNAIRHNIEQGMIEIRLTPSRLTVINTGLPPEIPTEELFLRFKKSNQSADSIGLGLAIVKQICEVNQFDISYAYQQGQHIINIHFNVAENTAPQRVTGGRAAVT</sequence>
<dbReference type="InterPro" id="IPR003594">
    <property type="entry name" value="HATPase_dom"/>
</dbReference>
<dbReference type="OrthoDB" id="1522504at2"/>
<dbReference type="Pfam" id="PF00512">
    <property type="entry name" value="HisKA"/>
    <property type="match status" value="1"/>
</dbReference>
<gene>
    <name evidence="10" type="ORF">B0I18_10517</name>
</gene>
<dbReference type="InterPro" id="IPR003661">
    <property type="entry name" value="HisK_dim/P_dom"/>
</dbReference>
<keyword evidence="5 8" id="KW-0812">Transmembrane</keyword>
<comment type="catalytic activity">
    <reaction evidence="1">
        <text>ATP + protein L-histidine = ADP + protein N-phospho-L-histidine.</text>
        <dbReference type="EC" id="2.7.13.3"/>
    </reaction>
</comment>
<accession>A0A2P8D2I1</accession>
<evidence type="ECO:0000256" key="3">
    <source>
        <dbReference type="ARBA" id="ARBA00022553"/>
    </source>
</evidence>
<dbReference type="InterPro" id="IPR005467">
    <property type="entry name" value="His_kinase_dom"/>
</dbReference>
<name>A0A2P8D2I1_9BACT</name>
<keyword evidence="7 8" id="KW-1133">Transmembrane helix</keyword>
<dbReference type="EC" id="2.7.13.3" evidence="2"/>
<dbReference type="CDD" id="cd00082">
    <property type="entry name" value="HisKA"/>
    <property type="match status" value="1"/>
</dbReference>
<dbReference type="RefSeq" id="WP_106523337.1">
    <property type="nucleotide sequence ID" value="NZ_PYGD01000005.1"/>
</dbReference>
<dbReference type="Gene3D" id="1.10.287.130">
    <property type="match status" value="1"/>
</dbReference>
<dbReference type="GO" id="GO:0005886">
    <property type="term" value="C:plasma membrane"/>
    <property type="evidence" value="ECO:0007669"/>
    <property type="project" value="TreeGrafter"/>
</dbReference>
<keyword evidence="8" id="KW-0472">Membrane</keyword>
<dbReference type="PANTHER" id="PTHR45436:SF5">
    <property type="entry name" value="SENSOR HISTIDINE KINASE TRCS"/>
    <property type="match status" value="1"/>
</dbReference>
<dbReference type="PROSITE" id="PS50109">
    <property type="entry name" value="HIS_KIN"/>
    <property type="match status" value="1"/>
</dbReference>
<keyword evidence="3" id="KW-0597">Phosphoprotein</keyword>
<evidence type="ECO:0000256" key="7">
    <source>
        <dbReference type="ARBA" id="ARBA00022989"/>
    </source>
</evidence>
<evidence type="ECO:0000256" key="5">
    <source>
        <dbReference type="ARBA" id="ARBA00022692"/>
    </source>
</evidence>
<dbReference type="PANTHER" id="PTHR45436">
    <property type="entry name" value="SENSOR HISTIDINE KINASE YKOH"/>
    <property type="match status" value="1"/>
</dbReference>
<evidence type="ECO:0000256" key="2">
    <source>
        <dbReference type="ARBA" id="ARBA00012438"/>
    </source>
</evidence>
<reference evidence="10 11" key="1">
    <citation type="submission" date="2018-03" db="EMBL/GenBank/DDBJ databases">
        <title>Genomic Encyclopedia of Type Strains, Phase III (KMG-III): the genomes of soil and plant-associated and newly described type strains.</title>
        <authorList>
            <person name="Whitman W."/>
        </authorList>
    </citation>
    <scope>NUCLEOTIDE SEQUENCE [LARGE SCALE GENOMIC DNA]</scope>
    <source>
        <strain evidence="10 11">CGMCC 1.12700</strain>
    </source>
</reference>
<feature type="transmembrane region" description="Helical" evidence="8">
    <location>
        <begin position="7"/>
        <end position="27"/>
    </location>
</feature>
<evidence type="ECO:0000259" key="9">
    <source>
        <dbReference type="PROSITE" id="PS50109"/>
    </source>
</evidence>
<dbReference type="AlphaFoldDB" id="A0A2P8D2I1"/>
<dbReference type="InterPro" id="IPR036890">
    <property type="entry name" value="HATPase_C_sf"/>
</dbReference>
<feature type="transmembrane region" description="Helical" evidence="8">
    <location>
        <begin position="128"/>
        <end position="154"/>
    </location>
</feature>
<evidence type="ECO:0000256" key="6">
    <source>
        <dbReference type="ARBA" id="ARBA00022777"/>
    </source>
</evidence>
<keyword evidence="6 10" id="KW-0418">Kinase</keyword>
<dbReference type="GO" id="GO:0000155">
    <property type="term" value="F:phosphorelay sensor kinase activity"/>
    <property type="evidence" value="ECO:0007669"/>
    <property type="project" value="InterPro"/>
</dbReference>
<dbReference type="SMART" id="SM00388">
    <property type="entry name" value="HisKA"/>
    <property type="match status" value="1"/>
</dbReference>
<comment type="caution">
    <text evidence="10">The sequence shown here is derived from an EMBL/GenBank/DDBJ whole genome shotgun (WGS) entry which is preliminary data.</text>
</comment>
<evidence type="ECO:0000256" key="1">
    <source>
        <dbReference type="ARBA" id="ARBA00000085"/>
    </source>
</evidence>
<organism evidence="10 11">
    <name type="scientific">Taibaiella chishuiensis</name>
    <dbReference type="NCBI Taxonomy" id="1434707"/>
    <lineage>
        <taxon>Bacteria</taxon>
        <taxon>Pseudomonadati</taxon>
        <taxon>Bacteroidota</taxon>
        <taxon>Chitinophagia</taxon>
        <taxon>Chitinophagales</taxon>
        <taxon>Chitinophagaceae</taxon>
        <taxon>Taibaiella</taxon>
    </lineage>
</organism>
<feature type="domain" description="Histidine kinase" evidence="9">
    <location>
        <begin position="217"/>
        <end position="421"/>
    </location>
</feature>
<dbReference type="InterPro" id="IPR036097">
    <property type="entry name" value="HisK_dim/P_sf"/>
</dbReference>
<evidence type="ECO:0000256" key="4">
    <source>
        <dbReference type="ARBA" id="ARBA00022679"/>
    </source>
</evidence>
<dbReference type="Proteomes" id="UP000240572">
    <property type="component" value="Unassembled WGS sequence"/>
</dbReference>
<dbReference type="EMBL" id="PYGD01000005">
    <property type="protein sequence ID" value="PSK91434.1"/>
    <property type="molecule type" value="Genomic_DNA"/>
</dbReference>
<keyword evidence="11" id="KW-1185">Reference proteome</keyword>
<dbReference type="InterPro" id="IPR050428">
    <property type="entry name" value="TCS_sensor_his_kinase"/>
</dbReference>